<evidence type="ECO:0000313" key="5">
    <source>
        <dbReference type="Proteomes" id="UP000254040"/>
    </source>
</evidence>
<proteinExistence type="predicted"/>
<reference evidence="2 4" key="1">
    <citation type="submission" date="2015-11" db="EMBL/GenBank/DDBJ databases">
        <title>Genomic analysis of 38 Legionella species identifies large and diverse effector repertoires.</title>
        <authorList>
            <person name="Burstein D."/>
            <person name="Amaro F."/>
            <person name="Zusman T."/>
            <person name="Lifshitz Z."/>
            <person name="Cohen O."/>
            <person name="Gilbert J.A."/>
            <person name="Pupko T."/>
            <person name="Shuman H.A."/>
            <person name="Segal G."/>
        </authorList>
    </citation>
    <scope>NUCLEOTIDE SEQUENCE [LARGE SCALE GENOMIC DNA]</scope>
    <source>
        <strain evidence="2 4">ATCC 43877</strain>
    </source>
</reference>
<gene>
    <name evidence="2" type="ORF">Lmor_0461</name>
    <name evidence="3" type="ORF">NCTC12239_00578</name>
</gene>
<keyword evidence="4" id="KW-1185">Reference proteome</keyword>
<feature type="domain" description="Winged helix-turn-helix" evidence="1">
    <location>
        <begin position="26"/>
        <end position="89"/>
    </location>
</feature>
<protein>
    <recommendedName>
        <fullName evidence="1">Winged helix-turn-helix domain-containing protein</fullName>
    </recommendedName>
</protein>
<dbReference type="AlphaFoldDB" id="A0A378K1E5"/>
<dbReference type="EMBL" id="UGOG01000001">
    <property type="protein sequence ID" value="STX61661.1"/>
    <property type="molecule type" value="Genomic_DNA"/>
</dbReference>
<dbReference type="InterPro" id="IPR055245">
    <property type="entry name" value="HTH_proteobacteria"/>
</dbReference>
<reference evidence="3 5" key="2">
    <citation type="submission" date="2018-06" db="EMBL/GenBank/DDBJ databases">
        <authorList>
            <consortium name="Pathogen Informatics"/>
            <person name="Doyle S."/>
        </authorList>
    </citation>
    <scope>NUCLEOTIDE SEQUENCE [LARGE SCALE GENOMIC DNA]</scope>
    <source>
        <strain evidence="3 5">NCTC12239</strain>
    </source>
</reference>
<dbReference type="Proteomes" id="UP000254040">
    <property type="component" value="Unassembled WGS sequence"/>
</dbReference>
<dbReference type="Proteomes" id="UP000054985">
    <property type="component" value="Unassembled WGS sequence"/>
</dbReference>
<evidence type="ECO:0000313" key="3">
    <source>
        <dbReference type="EMBL" id="STX61661.1"/>
    </source>
</evidence>
<dbReference type="EMBL" id="LNYN01000012">
    <property type="protein sequence ID" value="KTD37598.1"/>
    <property type="molecule type" value="Genomic_DNA"/>
</dbReference>
<dbReference type="STRING" id="39962.Lmor_0461"/>
<dbReference type="RefSeq" id="WP_051190558.1">
    <property type="nucleotide sequence ID" value="NZ_CAAAJG010000063.1"/>
</dbReference>
<name>A0A378K1E5_9GAMM</name>
<organism evidence="3 5">
    <name type="scientific">Legionella moravica</name>
    <dbReference type="NCBI Taxonomy" id="39962"/>
    <lineage>
        <taxon>Bacteria</taxon>
        <taxon>Pseudomonadati</taxon>
        <taxon>Pseudomonadota</taxon>
        <taxon>Gammaproteobacteria</taxon>
        <taxon>Legionellales</taxon>
        <taxon>Legionellaceae</taxon>
        <taxon>Legionella</taxon>
    </lineage>
</organism>
<evidence type="ECO:0000259" key="1">
    <source>
        <dbReference type="Pfam" id="PF14090"/>
    </source>
</evidence>
<accession>A0A378K1E5</accession>
<evidence type="ECO:0000313" key="2">
    <source>
        <dbReference type="EMBL" id="KTD37598.1"/>
    </source>
</evidence>
<sequence>MEKKSSPENLGNLKRKPTYDNSLLAQHKRILKHFKNSPTLSTFEARDKYGIPHPSGRVLELRKKGYLIDTHWVYQTDNNGAVHRIGLYLYRGRKETP</sequence>
<dbReference type="Pfam" id="PF14090">
    <property type="entry name" value="HTH_39"/>
    <property type="match status" value="1"/>
</dbReference>
<evidence type="ECO:0000313" key="4">
    <source>
        <dbReference type="Proteomes" id="UP000054985"/>
    </source>
</evidence>